<sequence>MEIHIFDEPVRSLLLVWFGCGSVLWGQFGSPMFFCNAQKKVPMPI</sequence>
<reference evidence="2" key="2">
    <citation type="journal article" date="2015" name="Fish Shellfish Immunol.">
        <title>Early steps in the European eel (Anguilla anguilla)-Vibrio vulnificus interaction in the gills: Role of the RtxA13 toxin.</title>
        <authorList>
            <person name="Callol A."/>
            <person name="Pajuelo D."/>
            <person name="Ebbesson L."/>
            <person name="Teles M."/>
            <person name="MacKenzie S."/>
            <person name="Amaro C."/>
        </authorList>
    </citation>
    <scope>NUCLEOTIDE SEQUENCE</scope>
</reference>
<dbReference type="EMBL" id="GBXM01098366">
    <property type="protein sequence ID" value="JAH10211.1"/>
    <property type="molecule type" value="Transcribed_RNA"/>
</dbReference>
<organism evidence="2">
    <name type="scientific">Anguilla anguilla</name>
    <name type="common">European freshwater eel</name>
    <name type="synonym">Muraena anguilla</name>
    <dbReference type="NCBI Taxonomy" id="7936"/>
    <lineage>
        <taxon>Eukaryota</taxon>
        <taxon>Metazoa</taxon>
        <taxon>Chordata</taxon>
        <taxon>Craniata</taxon>
        <taxon>Vertebrata</taxon>
        <taxon>Euteleostomi</taxon>
        <taxon>Actinopterygii</taxon>
        <taxon>Neopterygii</taxon>
        <taxon>Teleostei</taxon>
        <taxon>Anguilliformes</taxon>
        <taxon>Anguillidae</taxon>
        <taxon>Anguilla</taxon>
    </lineage>
</organism>
<accession>A0A0E9PZY4</accession>
<dbReference type="AlphaFoldDB" id="A0A0E9PZY4"/>
<proteinExistence type="predicted"/>
<protein>
    <submittedName>
        <fullName evidence="2">Uncharacterized protein</fullName>
    </submittedName>
</protein>
<keyword evidence="1" id="KW-0812">Transmembrane</keyword>
<keyword evidence="1" id="KW-1133">Transmembrane helix</keyword>
<evidence type="ECO:0000313" key="2">
    <source>
        <dbReference type="EMBL" id="JAH10211.1"/>
    </source>
</evidence>
<evidence type="ECO:0000256" key="1">
    <source>
        <dbReference type="SAM" id="Phobius"/>
    </source>
</evidence>
<keyword evidence="1" id="KW-0472">Membrane</keyword>
<feature type="transmembrane region" description="Helical" evidence="1">
    <location>
        <begin position="12"/>
        <end position="35"/>
    </location>
</feature>
<reference evidence="2" key="1">
    <citation type="submission" date="2014-11" db="EMBL/GenBank/DDBJ databases">
        <authorList>
            <person name="Amaro Gonzalez C."/>
        </authorList>
    </citation>
    <scope>NUCLEOTIDE SEQUENCE</scope>
</reference>
<name>A0A0E9PZY4_ANGAN</name>